<reference evidence="3 4" key="1">
    <citation type="submission" date="2023-01" db="EMBL/GenBank/DDBJ databases">
        <title>Complete genome sequence of Roseicyclus marinus strain Dej080120_10.</title>
        <authorList>
            <person name="Ueki S."/>
            <person name="Maruyama F."/>
        </authorList>
    </citation>
    <scope>NUCLEOTIDE SEQUENCE [LARGE SCALE GENOMIC DNA]</scope>
    <source>
        <strain evidence="3 4">Dej080120_10</strain>
    </source>
</reference>
<dbReference type="EMBL" id="AP027266">
    <property type="protein sequence ID" value="BDW87182.1"/>
    <property type="molecule type" value="Genomic_DNA"/>
</dbReference>
<dbReference type="PANTHER" id="PTHR33619:SF3">
    <property type="entry name" value="POLYSACCHARIDE EXPORT PROTEIN GFCE-RELATED"/>
    <property type="match status" value="1"/>
</dbReference>
<evidence type="ECO:0000256" key="1">
    <source>
        <dbReference type="ARBA" id="ARBA00022729"/>
    </source>
</evidence>
<accession>A0AA48H7W1</accession>
<evidence type="ECO:0000259" key="2">
    <source>
        <dbReference type="Pfam" id="PF02563"/>
    </source>
</evidence>
<keyword evidence="1" id="KW-0732">Signal</keyword>
<proteinExistence type="predicted"/>
<organism evidence="3 4">
    <name type="scientific">Roseicyclus marinus</name>
    <dbReference type="NCBI Taxonomy" id="2161673"/>
    <lineage>
        <taxon>Bacteria</taxon>
        <taxon>Pseudomonadati</taxon>
        <taxon>Pseudomonadota</taxon>
        <taxon>Alphaproteobacteria</taxon>
        <taxon>Rhodobacterales</taxon>
        <taxon>Roseobacteraceae</taxon>
        <taxon>Roseicyclus</taxon>
    </lineage>
</organism>
<feature type="domain" description="Polysaccharide export protein N-terminal" evidence="2">
    <location>
        <begin position="47"/>
        <end position="128"/>
    </location>
</feature>
<dbReference type="InterPro" id="IPR049712">
    <property type="entry name" value="Poly_export"/>
</dbReference>
<dbReference type="PANTHER" id="PTHR33619">
    <property type="entry name" value="POLYSACCHARIDE EXPORT PROTEIN GFCE-RELATED"/>
    <property type="match status" value="1"/>
</dbReference>
<name>A0AA48H7W1_9RHOB</name>
<dbReference type="GO" id="GO:0015159">
    <property type="term" value="F:polysaccharide transmembrane transporter activity"/>
    <property type="evidence" value="ECO:0007669"/>
    <property type="project" value="InterPro"/>
</dbReference>
<dbReference type="Pfam" id="PF02563">
    <property type="entry name" value="Poly_export"/>
    <property type="match status" value="1"/>
</dbReference>
<dbReference type="Gene3D" id="3.30.1950.10">
    <property type="entry name" value="wza like domain"/>
    <property type="match status" value="1"/>
</dbReference>
<sequence length="339" mass="35657">MAVSQGETADFQVHTVDSTFLDQIAHWPATGPAPLGWLPASGGARTQVIAPGDTLELTIWDSNENSLLSAPGQRQVQIQSLTVAPDGTVFVPYVGDTRVSGMTLQVAREHLQDAIDAIVASAQVQLSMAEGRTNSVDLVGGVGNPGAYPLPDRNYTVLNLIAAGGGVQPALVNPQIRLRRSGRIYGTSVARLYADPGLDTLLHGGDQVIVEQDPRQFLSLGAAGQQSHHRFPQDRVTALDAMAIIGGVDSRRADPGGILILREYPDSALRTDGTGPALPRVVFTLDLTSADGLFSARNFDIHAGDLVLVTESPITSAQTIFGLIGSVFGVANQTANLAN</sequence>
<dbReference type="Gene3D" id="3.10.560.10">
    <property type="entry name" value="Outer membrane lipoprotein wza domain like"/>
    <property type="match status" value="2"/>
</dbReference>
<gene>
    <name evidence="3" type="ORF">MACH21_33590</name>
</gene>
<evidence type="ECO:0000313" key="3">
    <source>
        <dbReference type="EMBL" id="BDW87182.1"/>
    </source>
</evidence>
<dbReference type="Proteomes" id="UP001337723">
    <property type="component" value="Chromosome"/>
</dbReference>
<dbReference type="InterPro" id="IPR003715">
    <property type="entry name" value="Poly_export_N"/>
</dbReference>
<dbReference type="AlphaFoldDB" id="A0AA48H7W1"/>
<protein>
    <submittedName>
        <fullName evidence="3">Polysaccharide biosynthesis protein</fullName>
    </submittedName>
</protein>
<evidence type="ECO:0000313" key="4">
    <source>
        <dbReference type="Proteomes" id="UP001337723"/>
    </source>
</evidence>
<keyword evidence="4" id="KW-1185">Reference proteome</keyword>
<dbReference type="KEGG" id="rmai:MACH21_33590"/>